<evidence type="ECO:0000313" key="11">
    <source>
        <dbReference type="EMBL" id="SVC21263.1"/>
    </source>
</evidence>
<evidence type="ECO:0000259" key="10">
    <source>
        <dbReference type="Pfam" id="PF00730"/>
    </source>
</evidence>
<dbReference type="Gene3D" id="1.10.340.30">
    <property type="entry name" value="Hypothetical protein, domain 2"/>
    <property type="match status" value="1"/>
</dbReference>
<evidence type="ECO:0000256" key="1">
    <source>
        <dbReference type="ARBA" id="ARBA00001966"/>
    </source>
</evidence>
<feature type="domain" description="HhH-GPD" evidence="10">
    <location>
        <begin position="38"/>
        <end position="88"/>
    </location>
</feature>
<dbReference type="GO" id="GO:0032357">
    <property type="term" value="F:oxidized purine DNA binding"/>
    <property type="evidence" value="ECO:0007669"/>
    <property type="project" value="TreeGrafter"/>
</dbReference>
<keyword evidence="6" id="KW-0408">Iron</keyword>
<reference evidence="11" key="1">
    <citation type="submission" date="2018-05" db="EMBL/GenBank/DDBJ databases">
        <authorList>
            <person name="Lanie J.A."/>
            <person name="Ng W.-L."/>
            <person name="Kazmierczak K.M."/>
            <person name="Andrzejewski T.M."/>
            <person name="Davidsen T.M."/>
            <person name="Wayne K.J."/>
            <person name="Tettelin H."/>
            <person name="Glass J.I."/>
            <person name="Rusch D."/>
            <person name="Podicherti R."/>
            <person name="Tsui H.-C.T."/>
            <person name="Winkler M.E."/>
        </authorList>
    </citation>
    <scope>NUCLEOTIDE SEQUENCE</scope>
</reference>
<dbReference type="GO" id="GO:0035485">
    <property type="term" value="F:adenine/guanine mispair binding"/>
    <property type="evidence" value="ECO:0007669"/>
    <property type="project" value="TreeGrafter"/>
</dbReference>
<keyword evidence="8" id="KW-0234">DNA repair</keyword>
<evidence type="ECO:0000256" key="7">
    <source>
        <dbReference type="ARBA" id="ARBA00023014"/>
    </source>
</evidence>
<evidence type="ECO:0000256" key="5">
    <source>
        <dbReference type="ARBA" id="ARBA00022801"/>
    </source>
</evidence>
<dbReference type="GO" id="GO:0000701">
    <property type="term" value="F:purine-specific mismatch base pair DNA N-glycosylase activity"/>
    <property type="evidence" value="ECO:0007669"/>
    <property type="project" value="TreeGrafter"/>
</dbReference>
<sequence>MNNSTITNKILYWYDNNKRSLPWRKKNSQIKREYYTLVSEFMLQQTQVSTVIPYFKKFIKNIPNLESLANINEKKLLKYWEGLGYYSR</sequence>
<name>A0A382KCN4_9ZZZZ</name>
<protein>
    <recommendedName>
        <fullName evidence="10">HhH-GPD domain-containing protein</fullName>
    </recommendedName>
</protein>
<dbReference type="CDD" id="cd00056">
    <property type="entry name" value="ENDO3c"/>
    <property type="match status" value="1"/>
</dbReference>
<dbReference type="AlphaFoldDB" id="A0A382KCN4"/>
<dbReference type="GO" id="GO:0006284">
    <property type="term" value="P:base-excision repair"/>
    <property type="evidence" value="ECO:0007669"/>
    <property type="project" value="InterPro"/>
</dbReference>
<dbReference type="InterPro" id="IPR044298">
    <property type="entry name" value="MIG/MutY"/>
</dbReference>
<dbReference type="SUPFAM" id="SSF48150">
    <property type="entry name" value="DNA-glycosylase"/>
    <property type="match status" value="1"/>
</dbReference>
<gene>
    <name evidence="11" type="ORF">METZ01_LOCUS274117</name>
</gene>
<proteinExistence type="inferred from homology"/>
<keyword evidence="3" id="KW-0479">Metal-binding</keyword>
<keyword evidence="5" id="KW-0378">Hydrolase</keyword>
<evidence type="ECO:0000256" key="3">
    <source>
        <dbReference type="ARBA" id="ARBA00022723"/>
    </source>
</evidence>
<dbReference type="GO" id="GO:0051536">
    <property type="term" value="F:iron-sulfur cluster binding"/>
    <property type="evidence" value="ECO:0007669"/>
    <property type="project" value="UniProtKB-KW"/>
</dbReference>
<feature type="non-terminal residue" evidence="11">
    <location>
        <position position="88"/>
    </location>
</feature>
<comment type="similarity">
    <text evidence="2">Belongs to the Nth/MutY family.</text>
</comment>
<organism evidence="11">
    <name type="scientific">marine metagenome</name>
    <dbReference type="NCBI Taxonomy" id="408172"/>
    <lineage>
        <taxon>unclassified sequences</taxon>
        <taxon>metagenomes</taxon>
        <taxon>ecological metagenomes</taxon>
    </lineage>
</organism>
<dbReference type="GO" id="GO:0034039">
    <property type="term" value="F:8-oxo-7,8-dihydroguanine DNA N-glycosylase activity"/>
    <property type="evidence" value="ECO:0007669"/>
    <property type="project" value="TreeGrafter"/>
</dbReference>
<evidence type="ECO:0000256" key="4">
    <source>
        <dbReference type="ARBA" id="ARBA00022763"/>
    </source>
</evidence>
<dbReference type="InterPro" id="IPR011257">
    <property type="entry name" value="DNA_glycosylase"/>
</dbReference>
<dbReference type="Pfam" id="PF00730">
    <property type="entry name" value="HhH-GPD"/>
    <property type="match status" value="1"/>
</dbReference>
<evidence type="ECO:0000256" key="9">
    <source>
        <dbReference type="ARBA" id="ARBA00023295"/>
    </source>
</evidence>
<keyword evidence="9" id="KW-0326">Glycosidase</keyword>
<dbReference type="GO" id="GO:0046872">
    <property type="term" value="F:metal ion binding"/>
    <property type="evidence" value="ECO:0007669"/>
    <property type="project" value="UniProtKB-KW"/>
</dbReference>
<dbReference type="Gene3D" id="1.10.1670.10">
    <property type="entry name" value="Helix-hairpin-Helix base-excision DNA repair enzymes (C-terminal)"/>
    <property type="match status" value="1"/>
</dbReference>
<keyword evidence="4" id="KW-0227">DNA damage</keyword>
<evidence type="ECO:0000256" key="8">
    <source>
        <dbReference type="ARBA" id="ARBA00023204"/>
    </source>
</evidence>
<keyword evidence="7" id="KW-0411">Iron-sulfur</keyword>
<comment type="cofactor">
    <cofactor evidence="1">
        <name>[4Fe-4S] cluster</name>
        <dbReference type="ChEBI" id="CHEBI:49883"/>
    </cofactor>
</comment>
<dbReference type="InterPro" id="IPR023170">
    <property type="entry name" value="HhH_base_excis_C"/>
</dbReference>
<evidence type="ECO:0000256" key="2">
    <source>
        <dbReference type="ARBA" id="ARBA00008343"/>
    </source>
</evidence>
<dbReference type="PANTHER" id="PTHR42944:SF1">
    <property type="entry name" value="ADENINE DNA GLYCOSYLASE"/>
    <property type="match status" value="1"/>
</dbReference>
<dbReference type="PANTHER" id="PTHR42944">
    <property type="entry name" value="ADENINE DNA GLYCOSYLASE"/>
    <property type="match status" value="1"/>
</dbReference>
<dbReference type="GO" id="GO:0006298">
    <property type="term" value="P:mismatch repair"/>
    <property type="evidence" value="ECO:0007669"/>
    <property type="project" value="TreeGrafter"/>
</dbReference>
<dbReference type="EMBL" id="UINC01079347">
    <property type="protein sequence ID" value="SVC21263.1"/>
    <property type="molecule type" value="Genomic_DNA"/>
</dbReference>
<accession>A0A382KCN4</accession>
<evidence type="ECO:0000256" key="6">
    <source>
        <dbReference type="ARBA" id="ARBA00023004"/>
    </source>
</evidence>
<dbReference type="InterPro" id="IPR003265">
    <property type="entry name" value="HhH-GPD_domain"/>
</dbReference>